<dbReference type="InterPro" id="IPR003611">
    <property type="entry name" value="NUMOD3"/>
</dbReference>
<dbReference type="Pfam" id="PF07460">
    <property type="entry name" value="NUMOD3"/>
    <property type="match status" value="2"/>
</dbReference>
<reference evidence="2" key="1">
    <citation type="journal article" date="2014" name="Front. Microbiol.">
        <title>High frequency of phylogenetically diverse reductive dehalogenase-homologous genes in deep subseafloor sedimentary metagenomes.</title>
        <authorList>
            <person name="Kawai M."/>
            <person name="Futagami T."/>
            <person name="Toyoda A."/>
            <person name="Takaki Y."/>
            <person name="Nishi S."/>
            <person name="Hori S."/>
            <person name="Arai W."/>
            <person name="Tsubouchi T."/>
            <person name="Morono Y."/>
            <person name="Uchiyama I."/>
            <person name="Ito T."/>
            <person name="Fujiyama A."/>
            <person name="Inagaki F."/>
            <person name="Takami H."/>
        </authorList>
    </citation>
    <scope>NUCLEOTIDE SEQUENCE</scope>
    <source>
        <strain evidence="2">Expedition CK06-06</strain>
    </source>
</reference>
<accession>X1S683</accession>
<dbReference type="SMART" id="SM00496">
    <property type="entry name" value="IENR2"/>
    <property type="match status" value="3"/>
</dbReference>
<dbReference type="Gene3D" id="3.40.960.10">
    <property type="entry name" value="VSR Endonuclease"/>
    <property type="match status" value="1"/>
</dbReference>
<feature type="non-terminal residue" evidence="2">
    <location>
        <position position="1"/>
    </location>
</feature>
<dbReference type="EMBL" id="BARW01022695">
    <property type="protein sequence ID" value="GAI88418.1"/>
    <property type="molecule type" value="Genomic_DNA"/>
</dbReference>
<protein>
    <recommendedName>
        <fullName evidence="1">Nuclease associated modular domain-containing protein</fullName>
    </recommendedName>
</protein>
<evidence type="ECO:0000259" key="1">
    <source>
        <dbReference type="SMART" id="SM00496"/>
    </source>
</evidence>
<feature type="domain" description="Nuclease associated modular" evidence="1">
    <location>
        <begin position="1"/>
        <end position="17"/>
    </location>
</feature>
<dbReference type="GO" id="GO:0003677">
    <property type="term" value="F:DNA binding"/>
    <property type="evidence" value="ECO:0007669"/>
    <property type="project" value="InterPro"/>
</dbReference>
<feature type="domain" description="Nuclease associated modular" evidence="1">
    <location>
        <begin position="35"/>
        <end position="51"/>
    </location>
</feature>
<evidence type="ECO:0000313" key="2">
    <source>
        <dbReference type="EMBL" id="GAI88418.1"/>
    </source>
</evidence>
<comment type="caution">
    <text evidence="2">The sequence shown here is derived from an EMBL/GenBank/DDBJ whole genome shotgun (WGS) entry which is preliminary data.</text>
</comment>
<proteinExistence type="predicted"/>
<gene>
    <name evidence="2" type="ORF">S12H4_37801</name>
</gene>
<organism evidence="2">
    <name type="scientific">marine sediment metagenome</name>
    <dbReference type="NCBI Taxonomy" id="412755"/>
    <lineage>
        <taxon>unclassified sequences</taxon>
        <taxon>metagenomes</taxon>
        <taxon>ecological metagenomes</taxon>
    </lineage>
</organism>
<name>X1S683_9ZZZZ</name>
<dbReference type="AlphaFoldDB" id="X1S683"/>
<feature type="domain" description="Nuclease associated modular" evidence="1">
    <location>
        <begin position="18"/>
        <end position="30"/>
    </location>
</feature>
<sequence>KGKHHTEETKQRIRAYIHTEEAKRKIKKNNVKYWQGRKRSEETKEKLRISRLRYKSKFHNNGEPIIPCIGQYEKPILDVLEYNLGFTILRQYPTNGFFLDGYCPALNLAIEIDEPHHQNPYYYNKDLYRQETIKNNIHCSFLRIPIPERIR</sequence>